<protein>
    <recommendedName>
        <fullName evidence="5">Translocation protein SEC66</fullName>
    </recommendedName>
</protein>
<comment type="caution">
    <text evidence="3">The sequence shown here is derived from an EMBL/GenBank/DDBJ whole genome shotgun (WGS) entry which is preliminary data.</text>
</comment>
<sequence>MQLLTLSLLIPIAYVSILLGSMATFSYLYRSRQVNKKLRLAPYFPEHTTRNIYLSLLHLSDSDPDHPAETDKPPKVPDSVLRAALLARACDDIRRIMEVRVRKPALAALLQRGVVGDEIFQRLQRAEQELELEIKDVVAEANALSGSGQAGTWGQTIFQSANEMVQNQMLREKLEGIKAGLPAERERWDRTRESARKELLGGVAESEGGALAAASTSASTSTSIPTPAPAPTAATQGASLKAAAGSSDEDGVIVETPSAVAEVPTPGTTGAGGGGGKNKKKKGKK</sequence>
<dbReference type="GO" id="GO:0031204">
    <property type="term" value="P:post-translational protein targeting to membrane, translocation"/>
    <property type="evidence" value="ECO:0007669"/>
    <property type="project" value="InterPro"/>
</dbReference>
<dbReference type="VEuPathDB" id="FungiDB:A1O7_07500"/>
<dbReference type="HOGENOM" id="CLU_066294_0_0_1"/>
<keyword evidence="2" id="KW-0812">Transmembrane</keyword>
<dbReference type="RefSeq" id="XP_007759689.1">
    <property type="nucleotide sequence ID" value="XM_007761499.1"/>
</dbReference>
<dbReference type="OrthoDB" id="73168at2759"/>
<evidence type="ECO:0008006" key="5">
    <source>
        <dbReference type="Google" id="ProtNLM"/>
    </source>
</evidence>
<dbReference type="GeneID" id="19182074"/>
<dbReference type="GO" id="GO:0031207">
    <property type="term" value="C:Sec62/Sec63 complex"/>
    <property type="evidence" value="ECO:0007669"/>
    <property type="project" value="InterPro"/>
</dbReference>
<dbReference type="PANTHER" id="PTHR28229:SF1">
    <property type="entry name" value="TRANSLOCATION PROTEIN SEC66"/>
    <property type="match status" value="1"/>
</dbReference>
<dbReference type="AlphaFoldDB" id="W9VWS5"/>
<gene>
    <name evidence="3" type="ORF">A1O7_07500</name>
</gene>
<accession>W9VWS5</accession>
<dbReference type="eggNOG" id="KOG4699">
    <property type="taxonomic scope" value="Eukaryota"/>
</dbReference>
<feature type="compositionally biased region" description="Low complexity" evidence="1">
    <location>
        <begin position="210"/>
        <end position="239"/>
    </location>
</feature>
<dbReference type="PANTHER" id="PTHR28229">
    <property type="entry name" value="TRANSLOCATION PROTEIN SEC66"/>
    <property type="match status" value="1"/>
</dbReference>
<evidence type="ECO:0000313" key="4">
    <source>
        <dbReference type="Proteomes" id="UP000019473"/>
    </source>
</evidence>
<reference evidence="3 4" key="1">
    <citation type="submission" date="2013-03" db="EMBL/GenBank/DDBJ databases">
        <title>The Genome Sequence of Cladophialophora yegresii CBS 114405.</title>
        <authorList>
            <consortium name="The Broad Institute Genomics Platform"/>
            <person name="Cuomo C."/>
            <person name="de Hoog S."/>
            <person name="Gorbushina A."/>
            <person name="Walker B."/>
            <person name="Young S.K."/>
            <person name="Zeng Q."/>
            <person name="Gargeya S."/>
            <person name="Fitzgerald M."/>
            <person name="Haas B."/>
            <person name="Abouelleil A."/>
            <person name="Allen A.W."/>
            <person name="Alvarado L."/>
            <person name="Arachchi H.M."/>
            <person name="Berlin A.M."/>
            <person name="Chapman S.B."/>
            <person name="Gainer-Dewar J."/>
            <person name="Goldberg J."/>
            <person name="Griggs A."/>
            <person name="Gujja S."/>
            <person name="Hansen M."/>
            <person name="Howarth C."/>
            <person name="Imamovic A."/>
            <person name="Ireland A."/>
            <person name="Larimer J."/>
            <person name="McCowan C."/>
            <person name="Murphy C."/>
            <person name="Pearson M."/>
            <person name="Poon T.W."/>
            <person name="Priest M."/>
            <person name="Roberts A."/>
            <person name="Saif S."/>
            <person name="Shea T."/>
            <person name="Sisk P."/>
            <person name="Sykes S."/>
            <person name="Wortman J."/>
            <person name="Nusbaum C."/>
            <person name="Birren B."/>
        </authorList>
    </citation>
    <scope>NUCLEOTIDE SEQUENCE [LARGE SCALE GENOMIC DNA]</scope>
    <source>
        <strain evidence="3 4">CBS 114405</strain>
    </source>
</reference>
<dbReference type="Pfam" id="PF09802">
    <property type="entry name" value="Sec66"/>
    <property type="match status" value="1"/>
</dbReference>
<dbReference type="Proteomes" id="UP000019473">
    <property type="component" value="Unassembled WGS sequence"/>
</dbReference>
<dbReference type="EMBL" id="AMGW01000005">
    <property type="protein sequence ID" value="EXJ57155.1"/>
    <property type="molecule type" value="Genomic_DNA"/>
</dbReference>
<organism evidence="3 4">
    <name type="scientific">Cladophialophora yegresii CBS 114405</name>
    <dbReference type="NCBI Taxonomy" id="1182544"/>
    <lineage>
        <taxon>Eukaryota</taxon>
        <taxon>Fungi</taxon>
        <taxon>Dikarya</taxon>
        <taxon>Ascomycota</taxon>
        <taxon>Pezizomycotina</taxon>
        <taxon>Eurotiomycetes</taxon>
        <taxon>Chaetothyriomycetidae</taxon>
        <taxon>Chaetothyriales</taxon>
        <taxon>Herpotrichiellaceae</taxon>
        <taxon>Cladophialophora</taxon>
    </lineage>
</organism>
<keyword evidence="2" id="KW-1133">Transmembrane helix</keyword>
<dbReference type="STRING" id="1182544.W9VWS5"/>
<name>W9VWS5_9EURO</name>
<keyword evidence="4" id="KW-1185">Reference proteome</keyword>
<evidence type="ECO:0000256" key="1">
    <source>
        <dbReference type="SAM" id="MobiDB-lite"/>
    </source>
</evidence>
<feature type="region of interest" description="Disordered" evidence="1">
    <location>
        <begin position="200"/>
        <end position="285"/>
    </location>
</feature>
<evidence type="ECO:0000313" key="3">
    <source>
        <dbReference type="EMBL" id="EXJ57155.1"/>
    </source>
</evidence>
<proteinExistence type="predicted"/>
<keyword evidence="2" id="KW-0472">Membrane</keyword>
<dbReference type="InterPro" id="IPR018624">
    <property type="entry name" value="Sec66"/>
</dbReference>
<feature type="transmembrane region" description="Helical" evidence="2">
    <location>
        <begin position="6"/>
        <end position="29"/>
    </location>
</feature>
<evidence type="ECO:0000256" key="2">
    <source>
        <dbReference type="SAM" id="Phobius"/>
    </source>
</evidence>